<dbReference type="SUPFAM" id="SSF81442">
    <property type="entry name" value="Cytochrome c oxidase subunit I-like"/>
    <property type="match status" value="1"/>
</dbReference>
<keyword evidence="1" id="KW-0812">Transmembrane</keyword>
<organism evidence="2 3">
    <name type="scientific">Neobacillus notoginsengisoli</name>
    <dbReference type="NCBI Taxonomy" id="1578198"/>
    <lineage>
        <taxon>Bacteria</taxon>
        <taxon>Bacillati</taxon>
        <taxon>Bacillota</taxon>
        <taxon>Bacilli</taxon>
        <taxon>Bacillales</taxon>
        <taxon>Bacillaceae</taxon>
        <taxon>Neobacillus</taxon>
    </lineage>
</organism>
<evidence type="ECO:0000313" key="3">
    <source>
        <dbReference type="Proteomes" id="UP000284416"/>
    </source>
</evidence>
<feature type="transmembrane region" description="Helical" evidence="1">
    <location>
        <begin position="113"/>
        <end position="131"/>
    </location>
</feature>
<feature type="transmembrane region" description="Helical" evidence="1">
    <location>
        <begin position="12"/>
        <end position="34"/>
    </location>
</feature>
<dbReference type="RefSeq" id="WP_118919959.1">
    <property type="nucleotide sequence ID" value="NZ_QWEG01000003.1"/>
</dbReference>
<feature type="transmembrane region" description="Helical" evidence="1">
    <location>
        <begin position="87"/>
        <end position="107"/>
    </location>
</feature>
<accession>A0A417YXJ8</accession>
<dbReference type="OrthoDB" id="5245199at2"/>
<dbReference type="AlphaFoldDB" id="A0A417YXJ8"/>
<feature type="transmembrane region" description="Helical" evidence="1">
    <location>
        <begin position="363"/>
        <end position="384"/>
    </location>
</feature>
<evidence type="ECO:0000313" key="2">
    <source>
        <dbReference type="EMBL" id="RHW42304.1"/>
    </source>
</evidence>
<evidence type="ECO:0000256" key="1">
    <source>
        <dbReference type="SAM" id="Phobius"/>
    </source>
</evidence>
<keyword evidence="3" id="KW-1185">Reference proteome</keyword>
<feature type="transmembrane region" description="Helical" evidence="1">
    <location>
        <begin position="54"/>
        <end position="80"/>
    </location>
</feature>
<sequence>MLPQQSGNETNIKLPFAFILTSLAALILSQLILIMNGALVSEGIFRIPPIWSSVHLLLLGWALMTAMGAMYQLVPVAFLTSIWSEKFGFCQFAVTALGIGLFSAMLYYNPGKAFLPGVLALLGIVMFLVQMGMTLKKQAKPNILTLFVGSSLVCLFATIFLGIAMAWSIKTGEGSQLYSPIFKSHLLLGTAGWFTLLIFGFSYKMVPMFSLAHGFGMKLAKVVFAVYAGGLVAMLLSFWTGNKFGLGFGLTLLAAGFLLFAWHIKHIIDKRIKKKLDKPFLFALIGIGFGAIIHLAALAVFLSGHFSAAIGPLLYLYIMLWIAMSILGYLYKIVPFLWWTHKYSGEIGKRAVPSLKDMVNDKAAPPLFILLAGGALLVFASILLKSAALFYIGQTAASLALLAISITIVLVLKK</sequence>
<dbReference type="Proteomes" id="UP000284416">
    <property type="component" value="Unassembled WGS sequence"/>
</dbReference>
<reference evidence="2 3" key="1">
    <citation type="journal article" date="2017" name="Int. J. Syst. Evol. Microbiol.">
        <title>Bacillus notoginsengisoli sp. nov., a novel bacterium isolated from the rhizosphere of Panax notoginseng.</title>
        <authorList>
            <person name="Zhang M.Y."/>
            <person name="Cheng J."/>
            <person name="Cai Y."/>
            <person name="Zhang T.Y."/>
            <person name="Wu Y.Y."/>
            <person name="Manikprabhu D."/>
            <person name="Li W.J."/>
            <person name="Zhang Y.X."/>
        </authorList>
    </citation>
    <scope>NUCLEOTIDE SEQUENCE [LARGE SCALE GENOMIC DNA]</scope>
    <source>
        <strain evidence="2 3">JCM 30743</strain>
    </source>
</reference>
<feature type="transmembrane region" description="Helical" evidence="1">
    <location>
        <begin position="181"/>
        <end position="201"/>
    </location>
</feature>
<feature type="transmembrane region" description="Helical" evidence="1">
    <location>
        <begin position="314"/>
        <end position="334"/>
    </location>
</feature>
<feature type="transmembrane region" description="Helical" evidence="1">
    <location>
        <begin position="280"/>
        <end position="302"/>
    </location>
</feature>
<dbReference type="EMBL" id="QWEG01000003">
    <property type="protein sequence ID" value="RHW42304.1"/>
    <property type="molecule type" value="Genomic_DNA"/>
</dbReference>
<gene>
    <name evidence="2" type="ORF">D1B31_06700</name>
</gene>
<dbReference type="Gene3D" id="1.20.210.10">
    <property type="entry name" value="Cytochrome c oxidase-like, subunit I domain"/>
    <property type="match status" value="2"/>
</dbReference>
<dbReference type="InterPro" id="IPR036927">
    <property type="entry name" value="Cyt_c_oxase-like_su1_sf"/>
</dbReference>
<feature type="transmembrane region" description="Helical" evidence="1">
    <location>
        <begin position="390"/>
        <end position="412"/>
    </location>
</feature>
<keyword evidence="1" id="KW-1133">Transmembrane helix</keyword>
<feature type="transmembrane region" description="Helical" evidence="1">
    <location>
        <begin position="246"/>
        <end position="268"/>
    </location>
</feature>
<feature type="transmembrane region" description="Helical" evidence="1">
    <location>
        <begin position="143"/>
        <end position="169"/>
    </location>
</feature>
<protein>
    <submittedName>
        <fullName evidence="2">Uncharacterized protein</fullName>
    </submittedName>
</protein>
<comment type="caution">
    <text evidence="2">The sequence shown here is derived from an EMBL/GenBank/DDBJ whole genome shotgun (WGS) entry which is preliminary data.</text>
</comment>
<keyword evidence="1" id="KW-0472">Membrane</keyword>
<proteinExistence type="predicted"/>
<feature type="transmembrane region" description="Helical" evidence="1">
    <location>
        <begin position="222"/>
        <end position="240"/>
    </location>
</feature>
<name>A0A417YXJ8_9BACI</name>